<dbReference type="AlphaFoldDB" id="A0A562ZPC3"/>
<dbReference type="Proteomes" id="UP000318199">
    <property type="component" value="Unassembled WGS sequence"/>
</dbReference>
<protein>
    <submittedName>
        <fullName evidence="2">Uncharacterized protein</fullName>
    </submittedName>
</protein>
<gene>
    <name evidence="2" type="ORF">FN976_15540</name>
</gene>
<organism evidence="2 3">
    <name type="scientific">Caenimonas sedimenti</name>
    <dbReference type="NCBI Taxonomy" id="2596921"/>
    <lineage>
        <taxon>Bacteria</taxon>
        <taxon>Pseudomonadati</taxon>
        <taxon>Pseudomonadota</taxon>
        <taxon>Betaproteobacteria</taxon>
        <taxon>Burkholderiales</taxon>
        <taxon>Comamonadaceae</taxon>
        <taxon>Caenimonas</taxon>
    </lineage>
</organism>
<sequence>MPLSHAPARRRFIAAGAVLLAGASLAACAPMQAAAPARPNKVVFQVSDNDPAKWGLALNNAYNVQADLGADAVELEIVVYGPGINMLKAGSPAAARIASAMKAGIQVVACENTMTNQKLAKSDMLPDLGYVPAGVTQLMKRQQQGWSYIRP</sequence>
<dbReference type="OrthoDB" id="5295901at2"/>
<dbReference type="Pfam" id="PF02635">
    <property type="entry name" value="DsrE"/>
    <property type="match status" value="1"/>
</dbReference>
<dbReference type="RefSeq" id="WP_145893949.1">
    <property type="nucleotide sequence ID" value="NZ_VOBQ01000012.1"/>
</dbReference>
<dbReference type="EMBL" id="VOBQ01000012">
    <property type="protein sequence ID" value="TWO70393.1"/>
    <property type="molecule type" value="Genomic_DNA"/>
</dbReference>
<dbReference type="SUPFAM" id="SSF75169">
    <property type="entry name" value="DsrEFH-like"/>
    <property type="match status" value="1"/>
</dbReference>
<keyword evidence="3" id="KW-1185">Reference proteome</keyword>
<reference evidence="2 3" key="1">
    <citation type="submission" date="2019-07" db="EMBL/GenBank/DDBJ databases">
        <title>Caenimonas sedimenti sp. nov., isolated from activated sludge.</title>
        <authorList>
            <person name="Xu J."/>
        </authorList>
    </citation>
    <scope>NUCLEOTIDE SEQUENCE [LARGE SCALE GENOMIC DNA]</scope>
    <source>
        <strain evidence="2 3">HX-9-20</strain>
    </source>
</reference>
<dbReference type="InterPro" id="IPR006311">
    <property type="entry name" value="TAT_signal"/>
</dbReference>
<evidence type="ECO:0000313" key="2">
    <source>
        <dbReference type="EMBL" id="TWO70393.1"/>
    </source>
</evidence>
<keyword evidence="1" id="KW-0732">Signal</keyword>
<dbReference type="PROSITE" id="PS51318">
    <property type="entry name" value="TAT"/>
    <property type="match status" value="1"/>
</dbReference>
<dbReference type="InterPro" id="IPR003787">
    <property type="entry name" value="Sulphur_relay_DsrE/F-like"/>
</dbReference>
<evidence type="ECO:0000313" key="3">
    <source>
        <dbReference type="Proteomes" id="UP000318199"/>
    </source>
</evidence>
<dbReference type="Gene3D" id="3.40.1260.10">
    <property type="entry name" value="DsrEFH-like"/>
    <property type="match status" value="1"/>
</dbReference>
<feature type="signal peptide" evidence="1">
    <location>
        <begin position="1"/>
        <end position="29"/>
    </location>
</feature>
<feature type="chain" id="PRO_5022072050" evidence="1">
    <location>
        <begin position="30"/>
        <end position="151"/>
    </location>
</feature>
<dbReference type="PANTHER" id="PTHR37691">
    <property type="entry name" value="BLR3518 PROTEIN"/>
    <property type="match status" value="1"/>
</dbReference>
<accession>A0A562ZPC3</accession>
<dbReference type="InterPro" id="IPR027396">
    <property type="entry name" value="DsrEFH-like"/>
</dbReference>
<comment type="caution">
    <text evidence="2">The sequence shown here is derived from an EMBL/GenBank/DDBJ whole genome shotgun (WGS) entry which is preliminary data.</text>
</comment>
<dbReference type="PANTHER" id="PTHR37691:SF1">
    <property type="entry name" value="BLR3518 PROTEIN"/>
    <property type="match status" value="1"/>
</dbReference>
<evidence type="ECO:0000256" key="1">
    <source>
        <dbReference type="SAM" id="SignalP"/>
    </source>
</evidence>
<proteinExistence type="predicted"/>
<name>A0A562ZPC3_9BURK</name>